<proteinExistence type="predicted"/>
<evidence type="ECO:0000259" key="2">
    <source>
        <dbReference type="PROSITE" id="PS00028"/>
    </source>
</evidence>
<evidence type="ECO:0000256" key="1">
    <source>
        <dbReference type="SAM" id="MobiDB-lite"/>
    </source>
</evidence>
<evidence type="ECO:0000313" key="4">
    <source>
        <dbReference type="WBParaSite" id="SVE_0730900.1"/>
    </source>
</evidence>
<dbReference type="AlphaFoldDB" id="A0A0K0FEM4"/>
<dbReference type="PROSITE" id="PS00028">
    <property type="entry name" value="ZINC_FINGER_C2H2_1"/>
    <property type="match status" value="1"/>
</dbReference>
<name>A0A0K0FEM4_STRVS</name>
<feature type="domain" description="C2H2-type" evidence="2">
    <location>
        <begin position="10"/>
        <end position="32"/>
    </location>
</feature>
<accession>A0A0K0FEM4</accession>
<dbReference type="InterPro" id="IPR013087">
    <property type="entry name" value="Znf_C2H2_type"/>
</dbReference>
<evidence type="ECO:0000313" key="3">
    <source>
        <dbReference type="Proteomes" id="UP000035680"/>
    </source>
</evidence>
<protein>
    <submittedName>
        <fullName evidence="4">C2H2-type domain-containing protein</fullName>
    </submittedName>
</protein>
<reference evidence="4" key="2">
    <citation type="submission" date="2015-08" db="UniProtKB">
        <authorList>
            <consortium name="WormBaseParasite"/>
        </authorList>
    </citation>
    <scope>IDENTIFICATION</scope>
</reference>
<dbReference type="WBParaSite" id="SVE_0730900.1">
    <property type="protein sequence ID" value="SVE_0730900.1"/>
    <property type="gene ID" value="SVE_0730900"/>
</dbReference>
<dbReference type="Proteomes" id="UP000035680">
    <property type="component" value="Unassembled WGS sequence"/>
</dbReference>
<sequence>MIRDKTMFNCSICKFDCSSKEDMFDHLNSQAHIDNTEGYSFGSKNKMDKNLFVKNRNVQEETDCDMLISTKHQEYFGSCEIMSDSSKTSKGSDVHVNELISDEVINIYDDEATKISVPRTTLRNDGRFSGIYDGFQTKEKTATITDNFNLTRSLLKKSASKKVSRFQTLRDKDNETQNNPSSNLNTVRSESTVEEVPITNFEQSTSNITLPSQSNNCMQRDKSSKFFKEHSNGTRETKVDEEFFNNKYKSFTTTDLIISMSKVYDDLGRKKNELFKLQKDIRKYDGEFRYLYKKISENYQKNI</sequence>
<keyword evidence="3" id="KW-1185">Reference proteome</keyword>
<reference evidence="3" key="1">
    <citation type="submission" date="2014-07" db="EMBL/GenBank/DDBJ databases">
        <authorList>
            <person name="Martin A.A"/>
            <person name="De Silva N."/>
        </authorList>
    </citation>
    <scope>NUCLEOTIDE SEQUENCE</scope>
</reference>
<feature type="compositionally biased region" description="Polar residues" evidence="1">
    <location>
        <begin position="176"/>
        <end position="190"/>
    </location>
</feature>
<organism evidence="3 4">
    <name type="scientific">Strongyloides venezuelensis</name>
    <name type="common">Threadworm</name>
    <dbReference type="NCBI Taxonomy" id="75913"/>
    <lineage>
        <taxon>Eukaryota</taxon>
        <taxon>Metazoa</taxon>
        <taxon>Ecdysozoa</taxon>
        <taxon>Nematoda</taxon>
        <taxon>Chromadorea</taxon>
        <taxon>Rhabditida</taxon>
        <taxon>Tylenchina</taxon>
        <taxon>Panagrolaimomorpha</taxon>
        <taxon>Strongyloidoidea</taxon>
        <taxon>Strongyloididae</taxon>
        <taxon>Strongyloides</taxon>
    </lineage>
</organism>
<feature type="region of interest" description="Disordered" evidence="1">
    <location>
        <begin position="165"/>
        <end position="193"/>
    </location>
</feature>